<dbReference type="RefSeq" id="WP_307242630.1">
    <property type="nucleotide sequence ID" value="NZ_JAUSUZ010000001.1"/>
</dbReference>
<proteinExistence type="predicted"/>
<keyword evidence="1" id="KW-1133">Transmembrane helix</keyword>
<protein>
    <submittedName>
        <fullName evidence="2">Uncharacterized protein</fullName>
    </submittedName>
</protein>
<gene>
    <name evidence="2" type="ORF">J2S42_004842</name>
</gene>
<sequence>MTEAQVSPWWRRRGVAPAAVTAWVLVIAGLAYYSYRTDAPTVRDHRPLDRAVPVAERAYGTVLAKLAEGPGDGGVRPVIVLQPPRIAPGCRVTTARDGAELTRAATVHIAPEDAAPLIERVAAAGALPAGYRIWLGRDAAGVTNSFRVDAGDFIGLRGIVEEPGVLRVALESGCRPVDGPLPAVAEPAADPMSAGRAEGVLAALGATGSRQSAASVPCPGGGTLTTALVAGFPERAPVLSDVLTPRAGLVLTSGDRRFAYSDGAREGVAVEVADGGEIAVAATTSC</sequence>
<feature type="transmembrane region" description="Helical" evidence="1">
    <location>
        <begin position="15"/>
        <end position="35"/>
    </location>
</feature>
<evidence type="ECO:0000313" key="3">
    <source>
        <dbReference type="Proteomes" id="UP001240236"/>
    </source>
</evidence>
<dbReference type="AlphaFoldDB" id="A0AAE3W1J8"/>
<comment type="caution">
    <text evidence="2">The sequence shown here is derived from an EMBL/GenBank/DDBJ whole genome shotgun (WGS) entry which is preliminary data.</text>
</comment>
<accession>A0AAE3W1J8</accession>
<organism evidence="2 3">
    <name type="scientific">Catenuloplanes indicus</name>
    <dbReference type="NCBI Taxonomy" id="137267"/>
    <lineage>
        <taxon>Bacteria</taxon>
        <taxon>Bacillati</taxon>
        <taxon>Actinomycetota</taxon>
        <taxon>Actinomycetes</taxon>
        <taxon>Micromonosporales</taxon>
        <taxon>Micromonosporaceae</taxon>
        <taxon>Catenuloplanes</taxon>
    </lineage>
</organism>
<dbReference type="Proteomes" id="UP001240236">
    <property type="component" value="Unassembled WGS sequence"/>
</dbReference>
<keyword evidence="1" id="KW-0812">Transmembrane</keyword>
<evidence type="ECO:0000256" key="1">
    <source>
        <dbReference type="SAM" id="Phobius"/>
    </source>
</evidence>
<evidence type="ECO:0000313" key="2">
    <source>
        <dbReference type="EMBL" id="MDQ0368173.1"/>
    </source>
</evidence>
<name>A0AAE3W1J8_9ACTN</name>
<reference evidence="2 3" key="1">
    <citation type="submission" date="2023-07" db="EMBL/GenBank/DDBJ databases">
        <title>Sequencing the genomes of 1000 actinobacteria strains.</title>
        <authorList>
            <person name="Klenk H.-P."/>
        </authorList>
    </citation>
    <scope>NUCLEOTIDE SEQUENCE [LARGE SCALE GENOMIC DNA]</scope>
    <source>
        <strain evidence="2 3">DSM 44709</strain>
    </source>
</reference>
<keyword evidence="1" id="KW-0472">Membrane</keyword>
<dbReference type="EMBL" id="JAUSUZ010000001">
    <property type="protein sequence ID" value="MDQ0368173.1"/>
    <property type="molecule type" value="Genomic_DNA"/>
</dbReference>
<keyword evidence="3" id="KW-1185">Reference proteome</keyword>